<dbReference type="GO" id="GO:0005762">
    <property type="term" value="C:mitochondrial large ribosomal subunit"/>
    <property type="evidence" value="ECO:0007669"/>
    <property type="project" value="TreeGrafter"/>
</dbReference>
<evidence type="ECO:0000256" key="1">
    <source>
        <dbReference type="ARBA" id="ARBA00006700"/>
    </source>
</evidence>
<sequence length="184" mass="21512">MSAQAAARAPFRVGAKQVYLPNFTVTLVRSPRMPASFAKFIVPLSMNKLDLRDYLYHAYNVRVVSVRSYIDQQKVTQGKPNAPKMQIKRWFRPRAIKKMTVELESPFVWPELPNKDELNENWSKDTHDQAKTDNDKYAEQRGRLADTYVDRGERKSMREQARALLERREQWKPAEELGFVAPKK</sequence>
<dbReference type="InterPro" id="IPR012677">
    <property type="entry name" value="Nucleotide-bd_a/b_plait_sf"/>
</dbReference>
<accession>A0A074WH67</accession>
<feature type="region of interest" description="Disordered" evidence="5">
    <location>
        <begin position="120"/>
        <end position="141"/>
    </location>
</feature>
<dbReference type="PANTHER" id="PTHR12059:SF5">
    <property type="entry name" value="LARGE RIBOSOMAL SUBUNIT PROTEIN UL23M"/>
    <property type="match status" value="1"/>
</dbReference>
<dbReference type="Gene3D" id="3.30.70.330">
    <property type="match status" value="1"/>
</dbReference>
<dbReference type="Proteomes" id="UP000027730">
    <property type="component" value="Unassembled WGS sequence"/>
</dbReference>
<dbReference type="STRING" id="1043004.A0A074WH67"/>
<gene>
    <name evidence="6" type="ORF">M436DRAFT_82553</name>
</gene>
<dbReference type="GO" id="GO:0032543">
    <property type="term" value="P:mitochondrial translation"/>
    <property type="evidence" value="ECO:0007669"/>
    <property type="project" value="TreeGrafter"/>
</dbReference>
<keyword evidence="3" id="KW-0687">Ribonucleoprotein</keyword>
<dbReference type="PANTHER" id="PTHR12059">
    <property type="entry name" value="RIBOSOMAL PROTEIN L23-RELATED"/>
    <property type="match status" value="1"/>
</dbReference>
<protein>
    <recommendedName>
        <fullName evidence="4">Large ribosomal subunit protein uL23m</fullName>
    </recommendedName>
</protein>
<dbReference type="InterPro" id="IPR013025">
    <property type="entry name" value="Ribosomal_uL23-like"/>
</dbReference>
<dbReference type="Pfam" id="PF00276">
    <property type="entry name" value="Ribosomal_L23"/>
    <property type="match status" value="1"/>
</dbReference>
<keyword evidence="7" id="KW-1185">Reference proteome</keyword>
<evidence type="ECO:0000256" key="5">
    <source>
        <dbReference type="SAM" id="MobiDB-lite"/>
    </source>
</evidence>
<evidence type="ECO:0000256" key="4">
    <source>
        <dbReference type="ARBA" id="ARBA00039977"/>
    </source>
</evidence>
<evidence type="ECO:0000256" key="2">
    <source>
        <dbReference type="ARBA" id="ARBA00022980"/>
    </source>
</evidence>
<dbReference type="HOGENOM" id="CLU_086423_2_0_1"/>
<dbReference type="RefSeq" id="XP_013426815.1">
    <property type="nucleotide sequence ID" value="XM_013571361.1"/>
</dbReference>
<dbReference type="SUPFAM" id="SSF54189">
    <property type="entry name" value="Ribosomal proteins S24e, L23 and L15e"/>
    <property type="match status" value="1"/>
</dbReference>
<dbReference type="GO" id="GO:0003735">
    <property type="term" value="F:structural constituent of ribosome"/>
    <property type="evidence" value="ECO:0007669"/>
    <property type="project" value="InterPro"/>
</dbReference>
<dbReference type="OrthoDB" id="275582at2759"/>
<organism evidence="6 7">
    <name type="scientific">Aureobasidium namibiae CBS 147.97</name>
    <dbReference type="NCBI Taxonomy" id="1043004"/>
    <lineage>
        <taxon>Eukaryota</taxon>
        <taxon>Fungi</taxon>
        <taxon>Dikarya</taxon>
        <taxon>Ascomycota</taxon>
        <taxon>Pezizomycotina</taxon>
        <taxon>Dothideomycetes</taxon>
        <taxon>Dothideomycetidae</taxon>
        <taxon>Dothideales</taxon>
        <taxon>Saccotheciaceae</taxon>
        <taxon>Aureobasidium</taxon>
    </lineage>
</organism>
<comment type="similarity">
    <text evidence="1">Belongs to the universal ribosomal protein uL23 family.</text>
</comment>
<dbReference type="EMBL" id="KL584711">
    <property type="protein sequence ID" value="KEQ72445.1"/>
    <property type="molecule type" value="Genomic_DNA"/>
</dbReference>
<reference evidence="6 7" key="1">
    <citation type="journal article" date="2014" name="BMC Genomics">
        <title>Genome sequencing of four Aureobasidium pullulans varieties: biotechnological potential, stress tolerance, and description of new species.</title>
        <authorList>
            <person name="Gostin Ar C."/>
            <person name="Ohm R.A."/>
            <person name="Kogej T."/>
            <person name="Sonjak S."/>
            <person name="Turk M."/>
            <person name="Zajc J."/>
            <person name="Zalar P."/>
            <person name="Grube M."/>
            <person name="Sun H."/>
            <person name="Han J."/>
            <person name="Sharma A."/>
            <person name="Chiniquy J."/>
            <person name="Ngan C.Y."/>
            <person name="Lipzen A."/>
            <person name="Barry K."/>
            <person name="Grigoriev I.V."/>
            <person name="Gunde-Cimerman N."/>
        </authorList>
    </citation>
    <scope>NUCLEOTIDE SEQUENCE [LARGE SCALE GENOMIC DNA]</scope>
    <source>
        <strain evidence="6 7">CBS 147.97</strain>
    </source>
</reference>
<proteinExistence type="inferred from homology"/>
<dbReference type="GeneID" id="25417011"/>
<dbReference type="AlphaFoldDB" id="A0A074WH67"/>
<keyword evidence="2" id="KW-0689">Ribosomal protein</keyword>
<name>A0A074WH67_9PEZI</name>
<evidence type="ECO:0000313" key="7">
    <source>
        <dbReference type="Proteomes" id="UP000027730"/>
    </source>
</evidence>
<evidence type="ECO:0000256" key="3">
    <source>
        <dbReference type="ARBA" id="ARBA00023274"/>
    </source>
</evidence>
<evidence type="ECO:0000313" key="6">
    <source>
        <dbReference type="EMBL" id="KEQ72445.1"/>
    </source>
</evidence>
<dbReference type="InterPro" id="IPR012678">
    <property type="entry name" value="Ribosomal_uL23/eL15/eS24_sf"/>
</dbReference>